<evidence type="ECO:0000256" key="1">
    <source>
        <dbReference type="SAM" id="MobiDB-lite"/>
    </source>
</evidence>
<evidence type="ECO:0000313" key="4">
    <source>
        <dbReference type="Proteomes" id="UP001603857"/>
    </source>
</evidence>
<keyword evidence="2" id="KW-1133">Transmembrane helix</keyword>
<accession>A0ABD1LV30</accession>
<comment type="caution">
    <text evidence="3">The sequence shown here is derived from an EMBL/GenBank/DDBJ whole genome shotgun (WGS) entry which is preliminary data.</text>
</comment>
<feature type="transmembrane region" description="Helical" evidence="2">
    <location>
        <begin position="87"/>
        <end position="106"/>
    </location>
</feature>
<dbReference type="AlphaFoldDB" id="A0ABD1LV30"/>
<keyword evidence="2" id="KW-0812">Transmembrane</keyword>
<keyword evidence="2" id="KW-0472">Membrane</keyword>
<keyword evidence="4" id="KW-1185">Reference proteome</keyword>
<dbReference type="Proteomes" id="UP001603857">
    <property type="component" value="Unassembled WGS sequence"/>
</dbReference>
<name>A0ABD1LV30_9FABA</name>
<organism evidence="3 4">
    <name type="scientific">Flemingia macrophylla</name>
    <dbReference type="NCBI Taxonomy" id="520843"/>
    <lineage>
        <taxon>Eukaryota</taxon>
        <taxon>Viridiplantae</taxon>
        <taxon>Streptophyta</taxon>
        <taxon>Embryophyta</taxon>
        <taxon>Tracheophyta</taxon>
        <taxon>Spermatophyta</taxon>
        <taxon>Magnoliopsida</taxon>
        <taxon>eudicotyledons</taxon>
        <taxon>Gunneridae</taxon>
        <taxon>Pentapetalae</taxon>
        <taxon>rosids</taxon>
        <taxon>fabids</taxon>
        <taxon>Fabales</taxon>
        <taxon>Fabaceae</taxon>
        <taxon>Papilionoideae</taxon>
        <taxon>50 kb inversion clade</taxon>
        <taxon>NPAAA clade</taxon>
        <taxon>indigoferoid/millettioid clade</taxon>
        <taxon>Phaseoleae</taxon>
        <taxon>Flemingia</taxon>
    </lineage>
</organism>
<reference evidence="3 4" key="1">
    <citation type="submission" date="2024-08" db="EMBL/GenBank/DDBJ databases">
        <title>Insights into the chromosomal genome structure of Flemingia macrophylla.</title>
        <authorList>
            <person name="Ding Y."/>
            <person name="Zhao Y."/>
            <person name="Bi W."/>
            <person name="Wu M."/>
            <person name="Zhao G."/>
            <person name="Gong Y."/>
            <person name="Li W."/>
            <person name="Zhang P."/>
        </authorList>
    </citation>
    <scope>NUCLEOTIDE SEQUENCE [LARGE SCALE GENOMIC DNA]</scope>
    <source>
        <strain evidence="3">DYQJB</strain>
        <tissue evidence="3">Leaf</tissue>
    </source>
</reference>
<evidence type="ECO:0000313" key="3">
    <source>
        <dbReference type="EMBL" id="KAL2327374.1"/>
    </source>
</evidence>
<proteinExistence type="predicted"/>
<dbReference type="InterPro" id="IPR012881">
    <property type="entry name" value="DUF1685"/>
</dbReference>
<feature type="compositionally biased region" description="Polar residues" evidence="1">
    <location>
        <begin position="165"/>
        <end position="174"/>
    </location>
</feature>
<dbReference type="Pfam" id="PF07939">
    <property type="entry name" value="DUF1685"/>
    <property type="match status" value="1"/>
</dbReference>
<protein>
    <submittedName>
        <fullName evidence="3">Uncharacterized protein</fullName>
    </submittedName>
</protein>
<gene>
    <name evidence="3" type="ORF">Fmac_020801</name>
</gene>
<evidence type="ECO:0000256" key="2">
    <source>
        <dbReference type="SAM" id="Phobius"/>
    </source>
</evidence>
<sequence>MNSRAWRGHSTIFLKTQLPPAGSSLKALGQKVSTPSPAHRHISVVNRRRVVSQHREIHSLKSFNNFLGTLWKILACIHYLTFPTFTIFTLSLTFPAFIVSLFKHYCELGFGFGSSPVDDDCCLSDTLPALNLYYTVNKRYNNFLLSKTKPSSSDCDNTPYPIGSPHSSVFTTDK</sequence>
<feature type="region of interest" description="Disordered" evidence="1">
    <location>
        <begin position="149"/>
        <end position="174"/>
    </location>
</feature>
<dbReference type="EMBL" id="JBGMDY010000007">
    <property type="protein sequence ID" value="KAL2327374.1"/>
    <property type="molecule type" value="Genomic_DNA"/>
</dbReference>